<evidence type="ECO:0000256" key="4">
    <source>
        <dbReference type="ARBA" id="ARBA00022801"/>
    </source>
</evidence>
<dbReference type="PANTHER" id="PTHR11010">
    <property type="entry name" value="PROTEASE S28 PRO-X CARBOXYPEPTIDASE-RELATED"/>
    <property type="match status" value="1"/>
</dbReference>
<accession>A0A0F0IDC5</accession>
<evidence type="ECO:0000256" key="2">
    <source>
        <dbReference type="ARBA" id="ARBA00022670"/>
    </source>
</evidence>
<reference evidence="7 8" key="1">
    <citation type="submission" date="2015-02" db="EMBL/GenBank/DDBJ databases">
        <title>Draft genome sequence of Aspergillus parasiticus SU-1.</title>
        <authorList>
            <person name="Yu J."/>
            <person name="Fedorova N."/>
            <person name="Yin Y."/>
            <person name="Losada L."/>
            <person name="Zafar N."/>
            <person name="Taujale R."/>
            <person name="Ehrlich K.C."/>
            <person name="Bhatnagar D."/>
            <person name="Cleveland T.E."/>
            <person name="Bennett J.W."/>
            <person name="Nierman W.C."/>
        </authorList>
    </citation>
    <scope>NUCLEOTIDE SEQUENCE [LARGE SCALE GENOMIC DNA]</scope>
    <source>
        <strain evidence="8">ATCC 56775 / NRRL 5862 / SRRC 143 / SU-1</strain>
    </source>
</reference>
<dbReference type="GO" id="GO:0006508">
    <property type="term" value="P:proteolysis"/>
    <property type="evidence" value="ECO:0007669"/>
    <property type="project" value="UniProtKB-KW"/>
</dbReference>
<dbReference type="GO" id="GO:0070008">
    <property type="term" value="F:serine-type exopeptidase activity"/>
    <property type="evidence" value="ECO:0007669"/>
    <property type="project" value="InterPro"/>
</dbReference>
<evidence type="ECO:0000256" key="5">
    <source>
        <dbReference type="ARBA" id="ARBA00023180"/>
    </source>
</evidence>
<dbReference type="Pfam" id="PF05577">
    <property type="entry name" value="Peptidase_S28"/>
    <property type="match status" value="1"/>
</dbReference>
<organism evidence="7 8">
    <name type="scientific">Aspergillus parasiticus (strain ATCC 56775 / NRRL 5862 / SRRC 143 / SU-1)</name>
    <dbReference type="NCBI Taxonomy" id="1403190"/>
    <lineage>
        <taxon>Eukaryota</taxon>
        <taxon>Fungi</taxon>
        <taxon>Dikarya</taxon>
        <taxon>Ascomycota</taxon>
        <taxon>Pezizomycotina</taxon>
        <taxon>Eurotiomycetes</taxon>
        <taxon>Eurotiomycetidae</taxon>
        <taxon>Eurotiales</taxon>
        <taxon>Aspergillaceae</taxon>
        <taxon>Aspergillus</taxon>
        <taxon>Aspergillus subgen. Circumdati</taxon>
    </lineage>
</organism>
<evidence type="ECO:0000256" key="6">
    <source>
        <dbReference type="SAM" id="SignalP"/>
    </source>
</evidence>
<feature type="signal peptide" evidence="6">
    <location>
        <begin position="1"/>
        <end position="22"/>
    </location>
</feature>
<keyword evidence="5" id="KW-0325">Glycoprotein</keyword>
<keyword evidence="2" id="KW-0645">Protease</keyword>
<gene>
    <name evidence="7" type="ORF">P875_00010569</name>
</gene>
<dbReference type="GO" id="GO:0004180">
    <property type="term" value="F:carboxypeptidase activity"/>
    <property type="evidence" value="ECO:0007669"/>
    <property type="project" value="UniProtKB-KW"/>
</dbReference>
<sequence>MVSLTHTFSKALIALLVGQSAALSFLPGIKANNLQLASVLGIDGHTARFNPEKIAETAISRGSGSEVPAQRISIPIDHEDPSVGTYQNRYWVSADFYKPGGPVFVLDAGEGNAYSVAQSYLGGSDNFFAEYLKEFNGLGLVWEHRYYGDSLPFPVNTSTPNEHFKYLTNSQALADLPYFAEKFTLNGTDLSPKSTPWVMLGGSYPGMRAAFTRNEYPDTIFASFAMSAPVEARVNMTIYFEQVYRGMVANGLGGCAKDLKAINDYIDSQLDKKGQAADAIKKLFLGKEGIHNSNGDFTAALGSIYNLFQSYGVDGGEESLSQLCSYLDKGASPNGIARKIGVKELTEKFAAWPPLLYLINQWGSQVGDGDSNCKGQNNSTETICELGGQFTDPDTISWTWQYCTEWGYLQADNVGPHSLLSKYQSLEYQQSLCYRQFPGAKESGLLPEHPEANETNAETGGWTIRPSNVFWSAGEFDPWRTLTPLSNETFAPKGVQISTNIPKCGVETPENVLFGYVIPRAEHCFDYDLSYKPADKSRKLFSLALKKWLPCWRSEHAPKGVQRKWM</sequence>
<comment type="similarity">
    <text evidence="1">Belongs to the peptidase S28 family.</text>
</comment>
<dbReference type="AlphaFoldDB" id="A0A0F0IDC5"/>
<name>A0A0F0IDC5_ASPPU</name>
<evidence type="ECO:0000313" key="8">
    <source>
        <dbReference type="Proteomes" id="UP000033540"/>
    </source>
</evidence>
<dbReference type="InterPro" id="IPR029058">
    <property type="entry name" value="AB_hydrolase_fold"/>
</dbReference>
<dbReference type="GO" id="GO:0008239">
    <property type="term" value="F:dipeptidyl-peptidase activity"/>
    <property type="evidence" value="ECO:0007669"/>
    <property type="project" value="TreeGrafter"/>
</dbReference>
<evidence type="ECO:0000256" key="3">
    <source>
        <dbReference type="ARBA" id="ARBA00022729"/>
    </source>
</evidence>
<evidence type="ECO:0000256" key="1">
    <source>
        <dbReference type="ARBA" id="ARBA00011079"/>
    </source>
</evidence>
<dbReference type="OrthoDB" id="1735038at2759"/>
<dbReference type="Proteomes" id="UP000033540">
    <property type="component" value="Unassembled WGS sequence"/>
</dbReference>
<protein>
    <submittedName>
        <fullName evidence="7">Serine carboxypeptidase S28</fullName>
    </submittedName>
</protein>
<keyword evidence="4" id="KW-0378">Hydrolase</keyword>
<dbReference type="PANTHER" id="PTHR11010:SF109">
    <property type="entry name" value="PEPTIDASE, FAMILY S28, PUTATIVE (AFU_ORTHOLOGUE AFUA_4G03790)-RELATED"/>
    <property type="match status" value="1"/>
</dbReference>
<dbReference type="SUPFAM" id="SSF53474">
    <property type="entry name" value="alpha/beta-Hydrolases"/>
    <property type="match status" value="1"/>
</dbReference>
<dbReference type="InterPro" id="IPR008758">
    <property type="entry name" value="Peptidase_S28"/>
</dbReference>
<comment type="caution">
    <text evidence="7">The sequence shown here is derived from an EMBL/GenBank/DDBJ whole genome shotgun (WGS) entry which is preliminary data.</text>
</comment>
<keyword evidence="3 6" id="KW-0732">Signal</keyword>
<proteinExistence type="inferred from homology"/>
<dbReference type="Gene3D" id="3.40.50.1820">
    <property type="entry name" value="alpha/beta hydrolase"/>
    <property type="match status" value="2"/>
</dbReference>
<evidence type="ECO:0000313" key="7">
    <source>
        <dbReference type="EMBL" id="KJK65121.1"/>
    </source>
</evidence>
<feature type="chain" id="PRO_5002443238" evidence="6">
    <location>
        <begin position="23"/>
        <end position="566"/>
    </location>
</feature>
<dbReference type="FunFam" id="3.40.50.1820:FF:000636">
    <property type="entry name" value="Serine peptidase, family S28, putative"/>
    <property type="match status" value="1"/>
</dbReference>
<dbReference type="EMBL" id="JZEE01000374">
    <property type="protein sequence ID" value="KJK65121.1"/>
    <property type="molecule type" value="Genomic_DNA"/>
</dbReference>
<keyword evidence="7" id="KW-0121">Carboxypeptidase</keyword>